<dbReference type="InterPro" id="IPR006638">
    <property type="entry name" value="Elp3/MiaA/NifB-like_rSAM"/>
</dbReference>
<keyword evidence="8 11" id="KW-0408">Iron</keyword>
<dbReference type="SMART" id="SM00729">
    <property type="entry name" value="Elp3"/>
    <property type="match status" value="1"/>
</dbReference>
<comment type="function">
    <text evidence="11">Catalyzes the conversion of dethiobiotin (DTB) to biotin by the insertion of a sulfur atom into dethiobiotin via a radical-based mechanism.</text>
</comment>
<keyword evidence="9 11" id="KW-0411">Iron-sulfur</keyword>
<evidence type="ECO:0000313" key="15">
    <source>
        <dbReference type="Proteomes" id="UP001501371"/>
    </source>
</evidence>
<gene>
    <name evidence="11 14" type="primary">bioB</name>
    <name evidence="14" type="ORF">GCM10009654_54590</name>
</gene>
<feature type="binding site" evidence="11">
    <location>
        <position position="202"/>
    </location>
    <ligand>
        <name>[2Fe-2S] cluster</name>
        <dbReference type="ChEBI" id="CHEBI:190135"/>
    </ligand>
</feature>
<feature type="binding site" evidence="11">
    <location>
        <position position="65"/>
    </location>
    <ligand>
        <name>[4Fe-4S] cluster</name>
        <dbReference type="ChEBI" id="CHEBI:49883"/>
        <note>4Fe-4S-S-AdoMet</note>
    </ligand>
</feature>
<keyword evidence="15" id="KW-1185">Reference proteome</keyword>
<dbReference type="PANTHER" id="PTHR22976">
    <property type="entry name" value="BIOTIN SYNTHASE"/>
    <property type="match status" value="1"/>
</dbReference>
<dbReference type="Gene3D" id="3.20.20.70">
    <property type="entry name" value="Aldolase class I"/>
    <property type="match status" value="1"/>
</dbReference>
<name>A0ABP4FRW5_9ACTN</name>
<keyword evidence="6 11" id="KW-0479">Metal-binding</keyword>
<comment type="cofactor">
    <cofactor evidence="11">
        <name>[4Fe-4S] cluster</name>
        <dbReference type="ChEBI" id="CHEBI:49883"/>
    </cofactor>
    <text evidence="11">Binds 1 [4Fe-4S] cluster. The cluster is coordinated with 3 cysteines and an exchangeable S-adenosyl-L-methionine.</text>
</comment>
<feature type="domain" description="Radical SAM core" evidence="13">
    <location>
        <begin position="47"/>
        <end position="277"/>
    </location>
</feature>
<feature type="binding site" evidence="11">
    <location>
        <position position="72"/>
    </location>
    <ligand>
        <name>[4Fe-4S] cluster</name>
        <dbReference type="ChEBI" id="CHEBI:49883"/>
        <note>4Fe-4S-S-AdoMet</note>
    </ligand>
</feature>
<evidence type="ECO:0000256" key="4">
    <source>
        <dbReference type="ARBA" id="ARBA00022691"/>
    </source>
</evidence>
<feature type="region of interest" description="Disordered" evidence="12">
    <location>
        <begin position="391"/>
        <end position="414"/>
    </location>
</feature>
<evidence type="ECO:0000259" key="13">
    <source>
        <dbReference type="PROSITE" id="PS51918"/>
    </source>
</evidence>
<evidence type="ECO:0000256" key="3">
    <source>
        <dbReference type="ARBA" id="ARBA00022485"/>
    </source>
</evidence>
<evidence type="ECO:0000256" key="7">
    <source>
        <dbReference type="ARBA" id="ARBA00022756"/>
    </source>
</evidence>
<dbReference type="InterPro" id="IPR010722">
    <property type="entry name" value="BATS_dom"/>
</dbReference>
<dbReference type="PROSITE" id="PS51918">
    <property type="entry name" value="RADICAL_SAM"/>
    <property type="match status" value="1"/>
</dbReference>
<evidence type="ECO:0000256" key="1">
    <source>
        <dbReference type="ARBA" id="ARBA00004942"/>
    </source>
</evidence>
<sequence>MDLLKTLVEKGLRRELPTRDEALAVLATSDDDLLDVVAAAGRVRREWFGRRVKLNYLINLKSGLCPEDCSYCSQRLGSTADILKYTWLKPEEASRMAGAGVAGGAKRVCVVASGRGPTDRDVDRISRTIEAIKEQNDGVEVCACLGLLSDGQAERLRSAGADAYNHNLNTSEATYGDITTTHTFADRVDTVQRVRAAGLSACSGLIAGMGESDADLVDVVFSLRELDPDSVPVNFLIPMEGTPLASEWNLTPQRCLRILAMTRFVCPDVEVRLAGGREVHLRTMQPLALHLVNSIFLGDYLTSEGQEGRADLEMIADAGFEVEGADTAALPPHRADGRHGPCGSGAGSCGSGAGACGGAERTGDRADEAVEAAVAEATVAEVAAVVAAADGSGAGTGPAEAPATGATGDPAGARRDLVAVRRRGAGTGLAPNA</sequence>
<dbReference type="SFLD" id="SFLDG01278">
    <property type="entry name" value="biotin_synthase_like"/>
    <property type="match status" value="1"/>
</dbReference>
<evidence type="ECO:0000256" key="8">
    <source>
        <dbReference type="ARBA" id="ARBA00023004"/>
    </source>
</evidence>
<accession>A0ABP4FRW5</accession>
<dbReference type="Pfam" id="PF06968">
    <property type="entry name" value="BATS"/>
    <property type="match status" value="1"/>
</dbReference>
<reference evidence="15" key="1">
    <citation type="journal article" date="2019" name="Int. J. Syst. Evol. Microbiol.">
        <title>The Global Catalogue of Microorganisms (GCM) 10K type strain sequencing project: providing services to taxonomists for standard genome sequencing and annotation.</title>
        <authorList>
            <consortium name="The Broad Institute Genomics Platform"/>
            <consortium name="The Broad Institute Genome Sequencing Center for Infectious Disease"/>
            <person name="Wu L."/>
            <person name="Ma J."/>
        </authorList>
    </citation>
    <scope>NUCLEOTIDE SEQUENCE [LARGE SCALE GENOMIC DNA]</scope>
    <source>
        <strain evidence="15">JCM 12696</strain>
    </source>
</reference>
<keyword evidence="11" id="KW-0808">Transferase</keyword>
<evidence type="ECO:0000256" key="2">
    <source>
        <dbReference type="ARBA" id="ARBA00012236"/>
    </source>
</evidence>
<evidence type="ECO:0000256" key="10">
    <source>
        <dbReference type="ARBA" id="ARBA00051157"/>
    </source>
</evidence>
<dbReference type="SUPFAM" id="SSF102114">
    <property type="entry name" value="Radical SAM enzymes"/>
    <property type="match status" value="1"/>
</dbReference>
<dbReference type="PANTHER" id="PTHR22976:SF2">
    <property type="entry name" value="BIOTIN SYNTHASE, MITOCHONDRIAL"/>
    <property type="match status" value="1"/>
</dbReference>
<dbReference type="NCBIfam" id="TIGR00433">
    <property type="entry name" value="bioB"/>
    <property type="match status" value="1"/>
</dbReference>
<dbReference type="SFLD" id="SFLDG01060">
    <property type="entry name" value="BATS_domain_containing"/>
    <property type="match status" value="1"/>
</dbReference>
<organism evidence="14 15">
    <name type="scientific">Streptomyces hebeiensis</name>
    <dbReference type="NCBI Taxonomy" id="229486"/>
    <lineage>
        <taxon>Bacteria</taxon>
        <taxon>Bacillati</taxon>
        <taxon>Actinomycetota</taxon>
        <taxon>Actinomycetes</taxon>
        <taxon>Kitasatosporales</taxon>
        <taxon>Streptomycetaceae</taxon>
        <taxon>Streptomyces</taxon>
    </lineage>
</organism>
<protein>
    <recommendedName>
        <fullName evidence="2 11">Biotin synthase</fullName>
        <ecNumber evidence="2 11">2.8.1.6</ecNumber>
    </recommendedName>
</protein>
<dbReference type="InterPro" id="IPR058240">
    <property type="entry name" value="rSAM_sf"/>
</dbReference>
<dbReference type="EMBL" id="BAAAKV010000060">
    <property type="protein sequence ID" value="GAA1190152.1"/>
    <property type="molecule type" value="Genomic_DNA"/>
</dbReference>
<keyword evidence="3 11" id="KW-0004">4Fe-4S</keyword>
<dbReference type="EC" id="2.8.1.6" evidence="2 11"/>
<dbReference type="InterPro" id="IPR007197">
    <property type="entry name" value="rSAM"/>
</dbReference>
<keyword evidence="7 11" id="KW-0093">Biotin biosynthesis</keyword>
<dbReference type="CDD" id="cd01335">
    <property type="entry name" value="Radical_SAM"/>
    <property type="match status" value="1"/>
</dbReference>
<evidence type="ECO:0000256" key="9">
    <source>
        <dbReference type="ARBA" id="ARBA00023014"/>
    </source>
</evidence>
<comment type="cofactor">
    <cofactor evidence="11">
        <name>[2Fe-2S] cluster</name>
        <dbReference type="ChEBI" id="CHEBI:190135"/>
    </cofactor>
    <text evidence="11">Binds 1 [2Fe-2S] cluster. The cluster is coordinated with 3 cysteines and 1 arginine.</text>
</comment>
<comment type="catalytic activity">
    <reaction evidence="10 11">
        <text>(4R,5S)-dethiobiotin + (sulfur carrier)-SH + 2 reduced [2Fe-2S]-[ferredoxin] + 2 S-adenosyl-L-methionine = (sulfur carrier)-H + biotin + 2 5'-deoxyadenosine + 2 L-methionine + 2 oxidized [2Fe-2S]-[ferredoxin]</text>
        <dbReference type="Rhea" id="RHEA:22060"/>
        <dbReference type="Rhea" id="RHEA-COMP:10000"/>
        <dbReference type="Rhea" id="RHEA-COMP:10001"/>
        <dbReference type="Rhea" id="RHEA-COMP:14737"/>
        <dbReference type="Rhea" id="RHEA-COMP:14739"/>
        <dbReference type="ChEBI" id="CHEBI:17319"/>
        <dbReference type="ChEBI" id="CHEBI:29917"/>
        <dbReference type="ChEBI" id="CHEBI:33737"/>
        <dbReference type="ChEBI" id="CHEBI:33738"/>
        <dbReference type="ChEBI" id="CHEBI:57586"/>
        <dbReference type="ChEBI" id="CHEBI:57844"/>
        <dbReference type="ChEBI" id="CHEBI:59789"/>
        <dbReference type="ChEBI" id="CHEBI:64428"/>
        <dbReference type="ChEBI" id="CHEBI:149473"/>
        <dbReference type="EC" id="2.8.1.6"/>
    </reaction>
</comment>
<dbReference type="Pfam" id="PF04055">
    <property type="entry name" value="Radical_SAM"/>
    <property type="match status" value="1"/>
</dbReference>
<evidence type="ECO:0000256" key="12">
    <source>
        <dbReference type="SAM" id="MobiDB-lite"/>
    </source>
</evidence>
<dbReference type="InterPro" id="IPR013785">
    <property type="entry name" value="Aldolase_TIM"/>
</dbReference>
<feature type="binding site" evidence="11">
    <location>
        <position position="69"/>
    </location>
    <ligand>
        <name>[4Fe-4S] cluster</name>
        <dbReference type="ChEBI" id="CHEBI:49883"/>
        <note>4Fe-4S-S-AdoMet</note>
    </ligand>
</feature>
<dbReference type="Proteomes" id="UP001501371">
    <property type="component" value="Unassembled WGS sequence"/>
</dbReference>
<evidence type="ECO:0000256" key="5">
    <source>
        <dbReference type="ARBA" id="ARBA00022714"/>
    </source>
</evidence>
<feature type="binding site" evidence="11">
    <location>
        <position position="109"/>
    </location>
    <ligand>
        <name>[2Fe-2S] cluster</name>
        <dbReference type="ChEBI" id="CHEBI:190135"/>
    </ligand>
</feature>
<evidence type="ECO:0000313" key="14">
    <source>
        <dbReference type="EMBL" id="GAA1190152.1"/>
    </source>
</evidence>
<comment type="similarity">
    <text evidence="11">Belongs to the radical SAM superfamily. Biotin synthase family.</text>
</comment>
<dbReference type="SMART" id="SM00876">
    <property type="entry name" value="BATS"/>
    <property type="match status" value="1"/>
</dbReference>
<comment type="caution">
    <text evidence="14">The sequence shown here is derived from an EMBL/GenBank/DDBJ whole genome shotgun (WGS) entry which is preliminary data.</text>
</comment>
<feature type="binding site" evidence="11">
    <location>
        <position position="142"/>
    </location>
    <ligand>
        <name>[2Fe-2S] cluster</name>
        <dbReference type="ChEBI" id="CHEBI:190135"/>
    </ligand>
</feature>
<comment type="subunit">
    <text evidence="11">Homodimer.</text>
</comment>
<dbReference type="InterPro" id="IPR002684">
    <property type="entry name" value="Biotin_synth/BioAB"/>
</dbReference>
<comment type="pathway">
    <text evidence="1 11">Cofactor biosynthesis; biotin biosynthesis; biotin from 7,8-diaminononanoate: step 2/2.</text>
</comment>
<proteinExistence type="inferred from homology"/>
<dbReference type="HAMAP" id="MF_01694">
    <property type="entry name" value="BioB"/>
    <property type="match status" value="1"/>
</dbReference>
<feature type="compositionally biased region" description="Low complexity" evidence="12">
    <location>
        <begin position="391"/>
        <end position="411"/>
    </location>
</feature>
<keyword evidence="5 11" id="KW-0001">2Fe-2S</keyword>
<evidence type="ECO:0000256" key="6">
    <source>
        <dbReference type="ARBA" id="ARBA00022723"/>
    </source>
</evidence>
<evidence type="ECO:0000256" key="11">
    <source>
        <dbReference type="HAMAP-Rule" id="MF_01694"/>
    </source>
</evidence>
<feature type="binding site" evidence="11">
    <location>
        <position position="272"/>
    </location>
    <ligand>
        <name>[2Fe-2S] cluster</name>
        <dbReference type="ChEBI" id="CHEBI:190135"/>
    </ligand>
</feature>
<keyword evidence="4 11" id="KW-0949">S-adenosyl-L-methionine</keyword>
<dbReference type="RefSeq" id="WP_344282086.1">
    <property type="nucleotide sequence ID" value="NZ_BAAAKV010000060.1"/>
</dbReference>
<dbReference type="SFLD" id="SFLDS00029">
    <property type="entry name" value="Radical_SAM"/>
    <property type="match status" value="1"/>
</dbReference>